<gene>
    <name evidence="2" type="ORF">C2E20_5661</name>
</gene>
<evidence type="ECO:0000313" key="3">
    <source>
        <dbReference type="Proteomes" id="UP000239649"/>
    </source>
</evidence>
<dbReference type="Proteomes" id="UP000239649">
    <property type="component" value="Unassembled WGS sequence"/>
</dbReference>
<evidence type="ECO:0000256" key="1">
    <source>
        <dbReference type="SAM" id="MobiDB-lite"/>
    </source>
</evidence>
<accession>A0A2P6V9V8</accession>
<proteinExistence type="predicted"/>
<evidence type="ECO:0000313" key="2">
    <source>
        <dbReference type="EMBL" id="PSC70874.1"/>
    </source>
</evidence>
<feature type="region of interest" description="Disordered" evidence="1">
    <location>
        <begin position="109"/>
        <end position="154"/>
    </location>
</feature>
<name>A0A2P6V9V8_9CHLO</name>
<feature type="compositionally biased region" description="Low complexity" evidence="1">
    <location>
        <begin position="128"/>
        <end position="145"/>
    </location>
</feature>
<keyword evidence="3" id="KW-1185">Reference proteome</keyword>
<sequence length="154" mass="15702">MPPTQQKKKKAKKAPAYLTADDVLAPFGVKVGSVVHSSLGCSGTVLGVKVSAAGSELWVRWANGIDAPADAAGGARLASAAEQLRREIEARARAQVALDAKWQAFNEEQERRTAEAAKAAAKKKKKPAAPAAGPAPPAEGGVAAPDASVPLTAS</sequence>
<dbReference type="AlphaFoldDB" id="A0A2P6V9V8"/>
<dbReference type="EMBL" id="LHPF02000017">
    <property type="protein sequence ID" value="PSC70874.1"/>
    <property type="molecule type" value="Genomic_DNA"/>
</dbReference>
<comment type="caution">
    <text evidence="2">The sequence shown here is derived from an EMBL/GenBank/DDBJ whole genome shotgun (WGS) entry which is preliminary data.</text>
</comment>
<protein>
    <submittedName>
        <fullName evidence="2">Uncharacterized protein</fullName>
    </submittedName>
</protein>
<reference evidence="2 3" key="1">
    <citation type="journal article" date="2018" name="Plant J.">
        <title>Genome sequences of Chlorella sorokiniana UTEX 1602 and Micractinium conductrix SAG 241.80: implications to maltose excretion by a green alga.</title>
        <authorList>
            <person name="Arriola M.B."/>
            <person name="Velmurugan N."/>
            <person name="Zhang Y."/>
            <person name="Plunkett M.H."/>
            <person name="Hondzo H."/>
            <person name="Barney B.M."/>
        </authorList>
    </citation>
    <scope>NUCLEOTIDE SEQUENCE [LARGE SCALE GENOMIC DNA]</scope>
    <source>
        <strain evidence="2 3">SAG 241.80</strain>
    </source>
</reference>
<organism evidence="2 3">
    <name type="scientific">Micractinium conductrix</name>
    <dbReference type="NCBI Taxonomy" id="554055"/>
    <lineage>
        <taxon>Eukaryota</taxon>
        <taxon>Viridiplantae</taxon>
        <taxon>Chlorophyta</taxon>
        <taxon>core chlorophytes</taxon>
        <taxon>Trebouxiophyceae</taxon>
        <taxon>Chlorellales</taxon>
        <taxon>Chlorellaceae</taxon>
        <taxon>Chlorella clade</taxon>
        <taxon>Micractinium</taxon>
    </lineage>
</organism>